<accession>A0A0G0UC57</accession>
<comment type="caution">
    <text evidence="7">The sequence shown here is derived from an EMBL/GenBank/DDBJ whole genome shotgun (WGS) entry which is preliminary data.</text>
</comment>
<gene>
    <name evidence="7" type="ORF">UU35_C0011G0027</name>
</gene>
<feature type="transmembrane region" description="Helical" evidence="6">
    <location>
        <begin position="254"/>
        <end position="274"/>
    </location>
</feature>
<dbReference type="GO" id="GO:0005886">
    <property type="term" value="C:plasma membrane"/>
    <property type="evidence" value="ECO:0007669"/>
    <property type="project" value="UniProtKB-SubCell"/>
</dbReference>
<evidence type="ECO:0000313" key="8">
    <source>
        <dbReference type="Proteomes" id="UP000034616"/>
    </source>
</evidence>
<feature type="transmembrane region" description="Helical" evidence="6">
    <location>
        <begin position="159"/>
        <end position="192"/>
    </location>
</feature>
<feature type="transmembrane region" description="Helical" evidence="6">
    <location>
        <begin position="333"/>
        <end position="357"/>
    </location>
</feature>
<reference evidence="7 8" key="1">
    <citation type="journal article" date="2015" name="Nature">
        <title>rRNA introns, odd ribosomes, and small enigmatic genomes across a large radiation of phyla.</title>
        <authorList>
            <person name="Brown C.T."/>
            <person name="Hug L.A."/>
            <person name="Thomas B.C."/>
            <person name="Sharon I."/>
            <person name="Castelle C.J."/>
            <person name="Singh A."/>
            <person name="Wilkins M.J."/>
            <person name="Williams K.H."/>
            <person name="Banfield J.F."/>
        </authorList>
    </citation>
    <scope>NUCLEOTIDE SEQUENCE [LARGE SCALE GENOMIC DNA]</scope>
</reference>
<feature type="transmembrane region" description="Helical" evidence="6">
    <location>
        <begin position="119"/>
        <end position="138"/>
    </location>
</feature>
<feature type="transmembrane region" description="Helical" evidence="6">
    <location>
        <begin position="48"/>
        <end position="70"/>
    </location>
</feature>
<dbReference type="EMBL" id="LCAH01000011">
    <property type="protein sequence ID" value="KKR86574.1"/>
    <property type="molecule type" value="Genomic_DNA"/>
</dbReference>
<evidence type="ECO:0000256" key="2">
    <source>
        <dbReference type="ARBA" id="ARBA00022475"/>
    </source>
</evidence>
<dbReference type="CDD" id="cd13128">
    <property type="entry name" value="MATE_Wzx_like"/>
    <property type="match status" value="1"/>
</dbReference>
<evidence type="ECO:0000256" key="3">
    <source>
        <dbReference type="ARBA" id="ARBA00022692"/>
    </source>
</evidence>
<feature type="transmembrane region" description="Helical" evidence="6">
    <location>
        <begin position="364"/>
        <end position="381"/>
    </location>
</feature>
<dbReference type="Proteomes" id="UP000034616">
    <property type="component" value="Unassembled WGS sequence"/>
</dbReference>
<evidence type="ECO:0000256" key="1">
    <source>
        <dbReference type="ARBA" id="ARBA00004651"/>
    </source>
</evidence>
<keyword evidence="3 6" id="KW-0812">Transmembrane</keyword>
<keyword evidence="5 6" id="KW-0472">Membrane</keyword>
<evidence type="ECO:0000256" key="5">
    <source>
        <dbReference type="ARBA" id="ARBA00023136"/>
    </source>
</evidence>
<feature type="transmembrane region" description="Helical" evidence="6">
    <location>
        <begin position="421"/>
        <end position="439"/>
    </location>
</feature>
<sequence length="476" mass="52236">MTGMHEIGKNYLIQMIGKIMSIFLGLATIGILTRTLDSGVEKTIYGEYITITTFLSFFGVLVDFGLTLTLTQMISSKQGKDEEHLIGNILGLRLVSGAIFYTLAPLTALFFPYATNAKIGIAIGALAYLFLSTAGMLVGVFQKHLLMWRFALAELINRFVYLAFVVLLAVCGFGLVPMIGAMTIANFIWLIVTLRFAKKTVAIHPRFEWGVWMHALKQSWPIALSILFNLIYLRGDVLILSAFRTSAEIAQYGVAYKVVDVLTAFPVMFMGLLLPKLAGAWGEKNTETFHSYLQHAFDFFAVCVFPIAIGAQAVSEPLALFIAGDGYETAGQILRVLILAVVCVFFNSLYGHAIVALNRQREMIAGYAFTAILALVGYFFLIPPYGIWGAAWVTLISETCIALLTYHVVFQHSQARPKLTIAAKALVASLLMYAVVVSVSNVPILIQITIGAITYGAALWGMGGVQWSTLRGFLKK</sequence>
<evidence type="ECO:0000256" key="6">
    <source>
        <dbReference type="SAM" id="Phobius"/>
    </source>
</evidence>
<dbReference type="PANTHER" id="PTHR30250:SF11">
    <property type="entry name" value="O-ANTIGEN TRANSPORTER-RELATED"/>
    <property type="match status" value="1"/>
</dbReference>
<name>A0A0G0UC57_9BACT</name>
<dbReference type="InterPro" id="IPR050833">
    <property type="entry name" value="Poly_Biosynth_Transport"/>
</dbReference>
<organism evidence="7 8">
    <name type="scientific">Candidatus Uhrbacteria bacterium GW2011_GWC2_41_11</name>
    <dbReference type="NCBI Taxonomy" id="1618985"/>
    <lineage>
        <taxon>Bacteria</taxon>
        <taxon>Candidatus Uhriibacteriota</taxon>
    </lineage>
</organism>
<dbReference type="AlphaFoldDB" id="A0A0G0UC57"/>
<protein>
    <submittedName>
        <fullName evidence="7">Heteropolysaccharide repeat unit export protein</fullName>
    </submittedName>
</protein>
<feature type="transmembrane region" description="Helical" evidence="6">
    <location>
        <begin position="90"/>
        <end position="113"/>
    </location>
</feature>
<comment type="subcellular location">
    <subcellularLocation>
        <location evidence="1">Cell membrane</location>
        <topology evidence="1">Multi-pass membrane protein</topology>
    </subcellularLocation>
</comment>
<proteinExistence type="predicted"/>
<feature type="transmembrane region" description="Helical" evidence="6">
    <location>
        <begin position="12"/>
        <end position="36"/>
    </location>
</feature>
<feature type="transmembrane region" description="Helical" evidence="6">
    <location>
        <begin position="387"/>
        <end position="409"/>
    </location>
</feature>
<dbReference type="Pfam" id="PF13440">
    <property type="entry name" value="Polysacc_synt_3"/>
    <property type="match status" value="1"/>
</dbReference>
<feature type="transmembrane region" description="Helical" evidence="6">
    <location>
        <begin position="445"/>
        <end position="467"/>
    </location>
</feature>
<keyword evidence="2" id="KW-1003">Cell membrane</keyword>
<evidence type="ECO:0000256" key="4">
    <source>
        <dbReference type="ARBA" id="ARBA00022989"/>
    </source>
</evidence>
<dbReference type="PANTHER" id="PTHR30250">
    <property type="entry name" value="PST FAMILY PREDICTED COLANIC ACID TRANSPORTER"/>
    <property type="match status" value="1"/>
</dbReference>
<feature type="transmembrane region" description="Helical" evidence="6">
    <location>
        <begin position="212"/>
        <end position="233"/>
    </location>
</feature>
<keyword evidence="4 6" id="KW-1133">Transmembrane helix</keyword>
<evidence type="ECO:0000313" key="7">
    <source>
        <dbReference type="EMBL" id="KKR86574.1"/>
    </source>
</evidence>